<dbReference type="PROSITE" id="PS51257">
    <property type="entry name" value="PROKAR_LIPOPROTEIN"/>
    <property type="match status" value="1"/>
</dbReference>
<dbReference type="RefSeq" id="WP_189065169.1">
    <property type="nucleotide sequence ID" value="NZ_BMQM01000015.1"/>
</dbReference>
<evidence type="ECO:0000256" key="1">
    <source>
        <dbReference type="SAM" id="SignalP"/>
    </source>
</evidence>
<keyword evidence="3" id="KW-1185">Reference proteome</keyword>
<sequence>MKRISALLPLVILTACAPTTYENPWTNFGVYTYDQEGNKTGDFTRKTGDLFLKFDPRPDQINFGVRNDGKENAFIIWDESTLVYGGGKTSPVMHIGIKYTDRSNAQKPSVIPPGAYLSEAVIPINLVEWIDGNRYVAGRWIQNNFVVPVEGSQSILYLVVQDGTGKRTEKFTSIVFKAK</sequence>
<evidence type="ECO:0000313" key="3">
    <source>
        <dbReference type="Proteomes" id="UP000634308"/>
    </source>
</evidence>
<comment type="caution">
    <text evidence="2">The sequence shown here is derived from an EMBL/GenBank/DDBJ whole genome shotgun (WGS) entry which is preliminary data.</text>
</comment>
<dbReference type="Proteomes" id="UP000634308">
    <property type="component" value="Unassembled WGS sequence"/>
</dbReference>
<proteinExistence type="predicted"/>
<dbReference type="EMBL" id="BMQM01000015">
    <property type="protein sequence ID" value="GGR60848.1"/>
    <property type="molecule type" value="Genomic_DNA"/>
</dbReference>
<feature type="signal peptide" evidence="1">
    <location>
        <begin position="1"/>
        <end position="17"/>
    </location>
</feature>
<evidence type="ECO:0000313" key="2">
    <source>
        <dbReference type="EMBL" id="GGR60848.1"/>
    </source>
</evidence>
<accession>A0ABQ2RW89</accession>
<protein>
    <recommendedName>
        <fullName evidence="4">Lipoprotein</fullName>
    </recommendedName>
</protein>
<gene>
    <name evidence="2" type="ORF">GCM10008959_23330</name>
</gene>
<name>A0ABQ2RW89_9DEIO</name>
<feature type="chain" id="PRO_5047359925" description="Lipoprotein" evidence="1">
    <location>
        <begin position="18"/>
        <end position="179"/>
    </location>
</feature>
<evidence type="ECO:0008006" key="4">
    <source>
        <dbReference type="Google" id="ProtNLM"/>
    </source>
</evidence>
<reference evidence="3" key="1">
    <citation type="journal article" date="2019" name="Int. J. Syst. Evol. Microbiol.">
        <title>The Global Catalogue of Microorganisms (GCM) 10K type strain sequencing project: providing services to taxonomists for standard genome sequencing and annotation.</title>
        <authorList>
            <consortium name="The Broad Institute Genomics Platform"/>
            <consortium name="The Broad Institute Genome Sequencing Center for Infectious Disease"/>
            <person name="Wu L."/>
            <person name="Ma J."/>
        </authorList>
    </citation>
    <scope>NUCLEOTIDE SEQUENCE [LARGE SCALE GENOMIC DNA]</scope>
    <source>
        <strain evidence="3">JCM 31404</strain>
    </source>
</reference>
<organism evidence="2 3">
    <name type="scientific">Deinococcus seoulensis</name>
    <dbReference type="NCBI Taxonomy" id="1837379"/>
    <lineage>
        <taxon>Bacteria</taxon>
        <taxon>Thermotogati</taxon>
        <taxon>Deinococcota</taxon>
        <taxon>Deinococci</taxon>
        <taxon>Deinococcales</taxon>
        <taxon>Deinococcaceae</taxon>
        <taxon>Deinococcus</taxon>
    </lineage>
</organism>
<keyword evidence="1" id="KW-0732">Signal</keyword>